<name>K3VXD7_FUSPC</name>
<dbReference type="AlphaFoldDB" id="K3VXD7"/>
<comment type="caution">
    <text evidence="1">The sequence shown here is derived from an EMBL/GenBank/DDBJ whole genome shotgun (WGS) entry which is preliminary data.</text>
</comment>
<evidence type="ECO:0000313" key="2">
    <source>
        <dbReference type="Proteomes" id="UP000007978"/>
    </source>
</evidence>
<gene>
    <name evidence="1" type="ORF">FPSE_11116</name>
</gene>
<evidence type="ECO:0000313" key="1">
    <source>
        <dbReference type="EMBL" id="EKJ68720.1"/>
    </source>
</evidence>
<sequence>MLLGASLDNKYGTATRFVITSRGKCTYRTFRGMAELKRGFSVSDITGPFGEAITVNYRLGQQHLGPSQLRSSLWYEHIRLELQISLLCVSSSKSPLGKSPSRRSAQPPFATAFDAPTFIGQYSTVQVRSLGRWLDWTGLDCVALRAG</sequence>
<dbReference type="Proteomes" id="UP000007978">
    <property type="component" value="Chromosome 1"/>
</dbReference>
<dbReference type="OrthoDB" id="10461779at2759"/>
<organism evidence="1 2">
    <name type="scientific">Fusarium pseudograminearum (strain CS3096)</name>
    <name type="common">Wheat and barley crown-rot fungus</name>
    <dbReference type="NCBI Taxonomy" id="1028729"/>
    <lineage>
        <taxon>Eukaryota</taxon>
        <taxon>Fungi</taxon>
        <taxon>Dikarya</taxon>
        <taxon>Ascomycota</taxon>
        <taxon>Pezizomycotina</taxon>
        <taxon>Sordariomycetes</taxon>
        <taxon>Hypocreomycetidae</taxon>
        <taxon>Hypocreales</taxon>
        <taxon>Nectriaceae</taxon>
        <taxon>Fusarium</taxon>
    </lineage>
</organism>
<proteinExistence type="predicted"/>
<reference evidence="1 2" key="1">
    <citation type="journal article" date="2012" name="PLoS Pathog.">
        <title>Comparative pathogenomics reveals horizontally acquired novel virulence genes in fungi infecting cereal hosts.</title>
        <authorList>
            <person name="Gardiner D.M."/>
            <person name="McDonald M.C."/>
            <person name="Covarelli L."/>
            <person name="Solomon P.S."/>
            <person name="Rusu A.G."/>
            <person name="Marshall M."/>
            <person name="Kazan K."/>
            <person name="Chakraborty S."/>
            <person name="McDonald B.A."/>
            <person name="Manners J.M."/>
        </authorList>
    </citation>
    <scope>NUCLEOTIDE SEQUENCE [LARGE SCALE GENOMIC DNA]</scope>
    <source>
        <strain evidence="1 2">CS3096</strain>
    </source>
</reference>
<keyword evidence="2" id="KW-1185">Reference proteome</keyword>
<dbReference type="EMBL" id="AFNW01000394">
    <property type="protein sequence ID" value="EKJ68720.1"/>
    <property type="molecule type" value="Genomic_DNA"/>
</dbReference>
<dbReference type="RefSeq" id="XP_009262508.1">
    <property type="nucleotide sequence ID" value="XM_009264233.1"/>
</dbReference>
<dbReference type="KEGG" id="fpu:FPSE_11116"/>
<accession>K3VXD7</accession>
<dbReference type="GeneID" id="20369733"/>
<dbReference type="HOGENOM" id="CLU_1768172_0_0_1"/>
<protein>
    <submittedName>
        <fullName evidence="1">Uncharacterized protein</fullName>
    </submittedName>
</protein>